<keyword evidence="3" id="KW-1185">Reference proteome</keyword>
<proteinExistence type="predicted"/>
<evidence type="ECO:0000256" key="1">
    <source>
        <dbReference type="SAM" id="MobiDB-lite"/>
    </source>
</evidence>
<dbReference type="AlphaFoldDB" id="A0A9W7Y629"/>
<name>A0A9W7Y629_9FUNG</name>
<dbReference type="OrthoDB" id="5590912at2759"/>
<gene>
    <name evidence="2" type="ORF">LPJ53_001257</name>
</gene>
<dbReference type="Proteomes" id="UP001149813">
    <property type="component" value="Unassembled WGS sequence"/>
</dbReference>
<protein>
    <submittedName>
        <fullName evidence="2">Uncharacterized protein</fullName>
    </submittedName>
</protein>
<feature type="compositionally biased region" description="Polar residues" evidence="1">
    <location>
        <begin position="185"/>
        <end position="199"/>
    </location>
</feature>
<sequence length="353" mass="36923">MYSYLPTGRQAQHQQQYLFPEHQQQQRQSAGLAYRLGGGSRSGVDLRSMAAQESDDIDDILCNLWPTSRGEPCAIGGSPFLVMTHPMAAHQQQQLWQRPADGQHTPPEDTGGQAMSAMLPQQRSYPLAHAASDAPAAYAVVATGSPTQAFHKPTQMQYQAHVRGSSGRAVSAAIQIGDPEWRVDSPQSMRTSSPQLAPLSTSTSTGSAGSARAGHGRGAAKMPSPTSPAALPGWQSPALQDGADEAAAAGRGQAMSLGLGPAVRARPAVRCVTLGAQQTGRRLVTPEERAARLSAVSGLAARAVARRCLSGQIPQVDADVMLRQAGAPYAAAAVAAASSRRPTFADIARGTHD</sequence>
<feature type="compositionally biased region" description="Low complexity" evidence="1">
    <location>
        <begin position="200"/>
        <end position="213"/>
    </location>
</feature>
<evidence type="ECO:0000313" key="3">
    <source>
        <dbReference type="Proteomes" id="UP001149813"/>
    </source>
</evidence>
<reference evidence="2" key="1">
    <citation type="submission" date="2022-07" db="EMBL/GenBank/DDBJ databases">
        <title>Phylogenomic reconstructions and comparative analyses of Kickxellomycotina fungi.</title>
        <authorList>
            <person name="Reynolds N.K."/>
            <person name="Stajich J.E."/>
            <person name="Barry K."/>
            <person name="Grigoriev I.V."/>
            <person name="Crous P."/>
            <person name="Smith M.E."/>
        </authorList>
    </citation>
    <scope>NUCLEOTIDE SEQUENCE</scope>
    <source>
        <strain evidence="2">NBRC 32514</strain>
    </source>
</reference>
<evidence type="ECO:0000313" key="2">
    <source>
        <dbReference type="EMBL" id="KAJ1724487.1"/>
    </source>
</evidence>
<feature type="region of interest" description="Disordered" evidence="1">
    <location>
        <begin position="180"/>
        <end position="238"/>
    </location>
</feature>
<organism evidence="2 3">
    <name type="scientific">Coemansia erecta</name>
    <dbReference type="NCBI Taxonomy" id="147472"/>
    <lineage>
        <taxon>Eukaryota</taxon>
        <taxon>Fungi</taxon>
        <taxon>Fungi incertae sedis</taxon>
        <taxon>Zoopagomycota</taxon>
        <taxon>Kickxellomycotina</taxon>
        <taxon>Kickxellomycetes</taxon>
        <taxon>Kickxellales</taxon>
        <taxon>Kickxellaceae</taxon>
        <taxon>Coemansia</taxon>
    </lineage>
</organism>
<comment type="caution">
    <text evidence="2">The sequence shown here is derived from an EMBL/GenBank/DDBJ whole genome shotgun (WGS) entry which is preliminary data.</text>
</comment>
<dbReference type="EMBL" id="JANBOJ010000030">
    <property type="protein sequence ID" value="KAJ1724487.1"/>
    <property type="molecule type" value="Genomic_DNA"/>
</dbReference>
<accession>A0A9W7Y629</accession>